<evidence type="ECO:0000256" key="4">
    <source>
        <dbReference type="ARBA" id="ARBA00022475"/>
    </source>
</evidence>
<dbReference type="Proteomes" id="UP000664144">
    <property type="component" value="Unassembled WGS sequence"/>
</dbReference>
<dbReference type="PANTHER" id="PTHR33446">
    <property type="entry name" value="PROTEIN TONB-RELATED"/>
    <property type="match status" value="1"/>
</dbReference>
<dbReference type="GO" id="GO:0055085">
    <property type="term" value="P:transmembrane transport"/>
    <property type="evidence" value="ECO:0007669"/>
    <property type="project" value="InterPro"/>
</dbReference>
<organism evidence="12 13">
    <name type="scientific">Hymenobacter telluris</name>
    <dbReference type="NCBI Taxonomy" id="2816474"/>
    <lineage>
        <taxon>Bacteria</taxon>
        <taxon>Pseudomonadati</taxon>
        <taxon>Bacteroidota</taxon>
        <taxon>Cytophagia</taxon>
        <taxon>Cytophagales</taxon>
        <taxon>Hymenobacteraceae</taxon>
        <taxon>Hymenobacter</taxon>
    </lineage>
</organism>
<evidence type="ECO:0000256" key="2">
    <source>
        <dbReference type="ARBA" id="ARBA00006555"/>
    </source>
</evidence>
<gene>
    <name evidence="12" type="ORF">J0X19_05035</name>
</gene>
<proteinExistence type="inferred from homology"/>
<feature type="signal peptide" evidence="10">
    <location>
        <begin position="1"/>
        <end position="20"/>
    </location>
</feature>
<evidence type="ECO:0000256" key="10">
    <source>
        <dbReference type="SAM" id="SignalP"/>
    </source>
</evidence>
<comment type="subcellular location">
    <subcellularLocation>
        <location evidence="1">Cell inner membrane</location>
        <topology evidence="1">Single-pass membrane protein</topology>
        <orientation evidence="1">Periplasmic side</orientation>
    </subcellularLocation>
</comment>
<evidence type="ECO:0000256" key="1">
    <source>
        <dbReference type="ARBA" id="ARBA00004383"/>
    </source>
</evidence>
<evidence type="ECO:0000259" key="11">
    <source>
        <dbReference type="PROSITE" id="PS52015"/>
    </source>
</evidence>
<dbReference type="RefSeq" id="WP_206982045.1">
    <property type="nucleotide sequence ID" value="NZ_JAFLQZ010000003.1"/>
</dbReference>
<keyword evidence="10" id="KW-0732">Signal</keyword>
<keyword evidence="8" id="KW-1133">Transmembrane helix</keyword>
<protein>
    <submittedName>
        <fullName evidence="12">Energy transducer TonB</fullName>
    </submittedName>
</protein>
<feature type="chain" id="PRO_5037830585" evidence="10">
    <location>
        <begin position="21"/>
        <end position="316"/>
    </location>
</feature>
<dbReference type="PANTHER" id="PTHR33446:SF2">
    <property type="entry name" value="PROTEIN TONB"/>
    <property type="match status" value="1"/>
</dbReference>
<dbReference type="InterPro" id="IPR006260">
    <property type="entry name" value="TonB/TolA_C"/>
</dbReference>
<evidence type="ECO:0000256" key="3">
    <source>
        <dbReference type="ARBA" id="ARBA00022448"/>
    </source>
</evidence>
<dbReference type="AlphaFoldDB" id="A0A939ETM0"/>
<dbReference type="EMBL" id="JAFLQZ010000003">
    <property type="protein sequence ID" value="MBO0357300.1"/>
    <property type="molecule type" value="Genomic_DNA"/>
</dbReference>
<dbReference type="NCBIfam" id="TIGR01352">
    <property type="entry name" value="tonB_Cterm"/>
    <property type="match status" value="1"/>
</dbReference>
<dbReference type="Pfam" id="PF03544">
    <property type="entry name" value="TonB_C"/>
    <property type="match status" value="1"/>
</dbReference>
<comment type="caution">
    <text evidence="12">The sequence shown here is derived from an EMBL/GenBank/DDBJ whole genome shotgun (WGS) entry which is preliminary data.</text>
</comment>
<keyword evidence="4" id="KW-1003">Cell membrane</keyword>
<dbReference type="Gene3D" id="3.30.1150.10">
    <property type="match status" value="1"/>
</dbReference>
<keyword evidence="7" id="KW-0653">Protein transport</keyword>
<evidence type="ECO:0000256" key="9">
    <source>
        <dbReference type="ARBA" id="ARBA00023136"/>
    </source>
</evidence>
<dbReference type="GO" id="GO:0098797">
    <property type="term" value="C:plasma membrane protein complex"/>
    <property type="evidence" value="ECO:0007669"/>
    <property type="project" value="TreeGrafter"/>
</dbReference>
<keyword evidence="3" id="KW-0813">Transport</keyword>
<evidence type="ECO:0000256" key="7">
    <source>
        <dbReference type="ARBA" id="ARBA00022927"/>
    </source>
</evidence>
<dbReference type="SUPFAM" id="SSF74653">
    <property type="entry name" value="TolA/TonB C-terminal domain"/>
    <property type="match status" value="1"/>
</dbReference>
<evidence type="ECO:0000256" key="6">
    <source>
        <dbReference type="ARBA" id="ARBA00022692"/>
    </source>
</evidence>
<accession>A0A939ETM0</accession>
<evidence type="ECO:0000256" key="5">
    <source>
        <dbReference type="ARBA" id="ARBA00022519"/>
    </source>
</evidence>
<keyword evidence="5" id="KW-0997">Cell inner membrane</keyword>
<name>A0A939ETM0_9BACT</name>
<evidence type="ECO:0000256" key="8">
    <source>
        <dbReference type="ARBA" id="ARBA00022989"/>
    </source>
</evidence>
<evidence type="ECO:0000313" key="12">
    <source>
        <dbReference type="EMBL" id="MBO0357300.1"/>
    </source>
</evidence>
<keyword evidence="6" id="KW-0812">Transmembrane</keyword>
<dbReference type="GO" id="GO:0015031">
    <property type="term" value="P:protein transport"/>
    <property type="evidence" value="ECO:0007669"/>
    <property type="project" value="UniProtKB-KW"/>
</dbReference>
<dbReference type="PROSITE" id="PS52015">
    <property type="entry name" value="TONB_CTD"/>
    <property type="match status" value="1"/>
</dbReference>
<dbReference type="InterPro" id="IPR037682">
    <property type="entry name" value="TonB_C"/>
</dbReference>
<dbReference type="GO" id="GO:0031992">
    <property type="term" value="F:energy transducer activity"/>
    <property type="evidence" value="ECO:0007669"/>
    <property type="project" value="TreeGrafter"/>
</dbReference>
<dbReference type="InterPro" id="IPR051045">
    <property type="entry name" value="TonB-dependent_transducer"/>
</dbReference>
<reference evidence="12" key="1">
    <citation type="submission" date="2021-03" db="EMBL/GenBank/DDBJ databases">
        <authorList>
            <person name="Kim M.K."/>
        </authorList>
    </citation>
    <scope>NUCLEOTIDE SEQUENCE</scope>
    <source>
        <strain evidence="12">BT186</strain>
    </source>
</reference>
<evidence type="ECO:0000313" key="13">
    <source>
        <dbReference type="Proteomes" id="UP000664144"/>
    </source>
</evidence>
<keyword evidence="9" id="KW-0472">Membrane</keyword>
<comment type="similarity">
    <text evidence="2">Belongs to the TonB family.</text>
</comment>
<keyword evidence="13" id="KW-1185">Reference proteome</keyword>
<sequence>MRCILFLAICLLGSTLISWAQTHAAPSDSSRNKPYRYEETMPVFPGGPSALLKFLSDSMRYPKSALRDQVQDKVFISFLVNPEGRTTDIQVKQGVRADLDAEALRVAKRLTQVQWQPGTQNRKPVTVSYTVPLTFSINNGPGGFTADSLDQLPVPTFLLPVATWTASRGPLPAGKGLIYGSCIQRLGFSSGGLPQHVLLVDLATPKVLRVIVKPTMKSRKENEFCVALPAGTYALYQYYYSYGNDELRKPSNQIGTIAATRYVFTVQAGQLNYVGTWDFSTPQQPSFRPDETALQKRINPTYRKLGFADAVLSVPK</sequence>
<feature type="domain" description="TonB C-terminal" evidence="11">
    <location>
        <begin position="46"/>
        <end position="144"/>
    </location>
</feature>